<sequence>MDTTQLHESISPTSSSFRHRDTGFPEGFCGHRNTSLPHPDAIPDATITEDDINVRHARARHRMSFQANKDAEHHSNTQSDLLVQRQRMTMMHDDKNSIVAAAAADDDRDRHSPTAATANPSRHHRNHSDSSKDDADSLASSSDNSGGHHHHQAVHDGETKGRDKDGSTRRRKGLMRRLVHW</sequence>
<reference evidence="2" key="1">
    <citation type="submission" date="2023-06" db="EMBL/GenBank/DDBJ databases">
        <title>Genome-scale phylogeny and comparative genomics of the fungal order Sordariales.</title>
        <authorList>
            <consortium name="Lawrence Berkeley National Laboratory"/>
            <person name="Hensen N."/>
            <person name="Bonometti L."/>
            <person name="Westerberg I."/>
            <person name="Brannstrom I.O."/>
            <person name="Guillou S."/>
            <person name="Cros-Aarteil S."/>
            <person name="Calhoun S."/>
            <person name="Haridas S."/>
            <person name="Kuo A."/>
            <person name="Mondo S."/>
            <person name="Pangilinan J."/>
            <person name="Riley R."/>
            <person name="LaButti K."/>
            <person name="Andreopoulos B."/>
            <person name="Lipzen A."/>
            <person name="Chen C."/>
            <person name="Yanf M."/>
            <person name="Daum C."/>
            <person name="Ng V."/>
            <person name="Clum A."/>
            <person name="Steindorff A."/>
            <person name="Ohm R."/>
            <person name="Martin F."/>
            <person name="Silar P."/>
            <person name="Natvig D."/>
            <person name="Lalanne C."/>
            <person name="Gautier V."/>
            <person name="Ament-velasquez S.L."/>
            <person name="Kruys A."/>
            <person name="Hutchinson M.I."/>
            <person name="Powell A.J."/>
            <person name="Barry K."/>
            <person name="Miller A.N."/>
            <person name="Grigoriev I.V."/>
            <person name="Debuchy R."/>
            <person name="Gladieux P."/>
            <person name="Thoren M.H."/>
            <person name="Johannesson H."/>
        </authorList>
    </citation>
    <scope>NUCLEOTIDE SEQUENCE</scope>
    <source>
        <strain evidence="2">SMH3391-2</strain>
    </source>
</reference>
<feature type="region of interest" description="Disordered" evidence="1">
    <location>
        <begin position="102"/>
        <end position="181"/>
    </location>
</feature>
<name>A0AA39XKU7_9PEZI</name>
<evidence type="ECO:0000313" key="2">
    <source>
        <dbReference type="EMBL" id="KAK0635754.1"/>
    </source>
</evidence>
<comment type="caution">
    <text evidence="2">The sequence shown here is derived from an EMBL/GenBank/DDBJ whole genome shotgun (WGS) entry which is preliminary data.</text>
</comment>
<dbReference type="EMBL" id="JAULSR010000001">
    <property type="protein sequence ID" value="KAK0635754.1"/>
    <property type="molecule type" value="Genomic_DNA"/>
</dbReference>
<dbReference type="AlphaFoldDB" id="A0AA39XKU7"/>
<evidence type="ECO:0000313" key="3">
    <source>
        <dbReference type="Proteomes" id="UP001174934"/>
    </source>
</evidence>
<feature type="compositionally biased region" description="Basic residues" evidence="1">
    <location>
        <begin position="169"/>
        <end position="181"/>
    </location>
</feature>
<feature type="compositionally biased region" description="Polar residues" evidence="1">
    <location>
        <begin position="1"/>
        <end position="16"/>
    </location>
</feature>
<proteinExistence type="predicted"/>
<keyword evidence="3" id="KW-1185">Reference proteome</keyword>
<dbReference type="Proteomes" id="UP001174934">
    <property type="component" value="Unassembled WGS sequence"/>
</dbReference>
<protein>
    <submittedName>
        <fullName evidence="2">Uncharacterized protein</fullName>
    </submittedName>
</protein>
<evidence type="ECO:0000256" key="1">
    <source>
        <dbReference type="SAM" id="MobiDB-lite"/>
    </source>
</evidence>
<organism evidence="2 3">
    <name type="scientific">Bombardia bombarda</name>
    <dbReference type="NCBI Taxonomy" id="252184"/>
    <lineage>
        <taxon>Eukaryota</taxon>
        <taxon>Fungi</taxon>
        <taxon>Dikarya</taxon>
        <taxon>Ascomycota</taxon>
        <taxon>Pezizomycotina</taxon>
        <taxon>Sordariomycetes</taxon>
        <taxon>Sordariomycetidae</taxon>
        <taxon>Sordariales</taxon>
        <taxon>Lasiosphaeriaceae</taxon>
        <taxon>Bombardia</taxon>
    </lineage>
</organism>
<feature type="region of interest" description="Disordered" evidence="1">
    <location>
        <begin position="1"/>
        <end position="20"/>
    </location>
</feature>
<feature type="compositionally biased region" description="Basic and acidic residues" evidence="1">
    <location>
        <begin position="153"/>
        <end position="168"/>
    </location>
</feature>
<accession>A0AA39XKU7</accession>
<gene>
    <name evidence="2" type="ORF">B0T17DRAFT_503259</name>
</gene>